<feature type="chain" id="PRO_5045569373" description="VCBS repeat-containing protein" evidence="1">
    <location>
        <begin position="23"/>
        <end position="471"/>
    </location>
</feature>
<dbReference type="EMBL" id="JAZHOU010000006">
    <property type="protein sequence ID" value="MEF3080119.1"/>
    <property type="molecule type" value="Genomic_DNA"/>
</dbReference>
<evidence type="ECO:0008006" key="4">
    <source>
        <dbReference type="Google" id="ProtNLM"/>
    </source>
</evidence>
<name>A0ABU7W812_9FLAO</name>
<sequence length="471" mass="50848">MKKRILFLLFTISLMYSIQVDAQLYEGSNGDGYTDRLISSITLTNLSLDILYEGSNGDGFSSKLLPAITLNNTPLTILYEGGNSDGFDKKILSATTLDNTQLIVLYEGSNGDGFSNRILSATTLDNTSLSALYNGGNGDGFDIKILLATTLDNTSLVVLYEGGNGDGFDIKALNATTLENTTLAILYAGGNGDGFSLNQEIVYLDPNQLVDLLLNIKVILQGPSLSPITPNLMNDDLRSNAYIPSISPYSDLLAINPNVFNTGGATGNGNPEDDIVDWVWLEIRSNTDNTNVINSRSALLQRDGDIVDLDGLSNIIIEGLTDNYFVVVNHRNHLGIMTNNPIGLSSSLTTLNFTNNTTPTFGNNAQVLLNNGSMAMWAGDANGDNNIRFSGSDNDANVIKDLVLMDPLNILNLLTFSSPGYFNDDINMDGNTKFSGVNNDSNIIKDNVLSFPLNILNLATFTIQETVPEEN</sequence>
<evidence type="ECO:0000313" key="3">
    <source>
        <dbReference type="Proteomes" id="UP001356704"/>
    </source>
</evidence>
<gene>
    <name evidence="2" type="ORF">V1468_13975</name>
</gene>
<keyword evidence="3" id="KW-1185">Reference proteome</keyword>
<evidence type="ECO:0000313" key="2">
    <source>
        <dbReference type="EMBL" id="MEF3080119.1"/>
    </source>
</evidence>
<dbReference type="RefSeq" id="WP_331810844.1">
    <property type="nucleotide sequence ID" value="NZ_JAZHOU010000006.1"/>
</dbReference>
<protein>
    <recommendedName>
        <fullName evidence="4">VCBS repeat-containing protein</fullName>
    </recommendedName>
</protein>
<organism evidence="2 3">
    <name type="scientific">Winogradskyella poriferorum</name>
    <dbReference type="NCBI Taxonomy" id="307627"/>
    <lineage>
        <taxon>Bacteria</taxon>
        <taxon>Pseudomonadati</taxon>
        <taxon>Bacteroidota</taxon>
        <taxon>Flavobacteriia</taxon>
        <taxon>Flavobacteriales</taxon>
        <taxon>Flavobacteriaceae</taxon>
        <taxon>Winogradskyella</taxon>
    </lineage>
</organism>
<dbReference type="Proteomes" id="UP001356704">
    <property type="component" value="Unassembled WGS sequence"/>
</dbReference>
<accession>A0ABU7W812</accession>
<evidence type="ECO:0000256" key="1">
    <source>
        <dbReference type="SAM" id="SignalP"/>
    </source>
</evidence>
<reference evidence="2 3" key="1">
    <citation type="submission" date="2024-02" db="EMBL/GenBank/DDBJ databases">
        <title>Winogradskyella poriferorum JCM 12885.</title>
        <authorList>
            <person name="Zhang D.-F."/>
            <person name="Fu Z.-Y."/>
        </authorList>
    </citation>
    <scope>NUCLEOTIDE SEQUENCE [LARGE SCALE GENOMIC DNA]</scope>
    <source>
        <strain evidence="2 3">JCM 12885</strain>
    </source>
</reference>
<keyword evidence="1" id="KW-0732">Signal</keyword>
<proteinExistence type="predicted"/>
<feature type="signal peptide" evidence="1">
    <location>
        <begin position="1"/>
        <end position="22"/>
    </location>
</feature>
<comment type="caution">
    <text evidence="2">The sequence shown here is derived from an EMBL/GenBank/DDBJ whole genome shotgun (WGS) entry which is preliminary data.</text>
</comment>